<reference evidence="1 2" key="1">
    <citation type="submission" date="2017-06" db="EMBL/GenBank/DDBJ databases">
        <authorList>
            <person name="Kim H.J."/>
            <person name="Triplett B.A."/>
        </authorList>
    </citation>
    <scope>NUCLEOTIDE SEQUENCE [LARGE SCALE GENOMIC DNA]</scope>
    <source>
        <strain evidence="1 2">SCA</strain>
    </source>
</reference>
<dbReference type="RefSeq" id="WP_278277819.1">
    <property type="nucleotide sequence ID" value="NZ_FZOJ01000006.1"/>
</dbReference>
<dbReference type="EMBL" id="FZOJ01000006">
    <property type="protein sequence ID" value="SNS22418.1"/>
    <property type="molecule type" value="Genomic_DNA"/>
</dbReference>
<accession>A0A239CRM8</accession>
<name>A0A239CRM8_9FIRM</name>
<keyword evidence="2" id="KW-1185">Reference proteome</keyword>
<organism evidence="1 2">
    <name type="scientific">Anaerovirgula multivorans</name>
    <dbReference type="NCBI Taxonomy" id="312168"/>
    <lineage>
        <taxon>Bacteria</taxon>
        <taxon>Bacillati</taxon>
        <taxon>Bacillota</taxon>
        <taxon>Clostridia</taxon>
        <taxon>Peptostreptococcales</taxon>
        <taxon>Natronincolaceae</taxon>
        <taxon>Anaerovirgula</taxon>
    </lineage>
</organism>
<proteinExistence type="predicted"/>
<evidence type="ECO:0000313" key="1">
    <source>
        <dbReference type="EMBL" id="SNS22418.1"/>
    </source>
</evidence>
<gene>
    <name evidence="1" type="ORF">SAMN05446037_1006100</name>
</gene>
<protein>
    <submittedName>
        <fullName evidence="1">Uncharacterized protein</fullName>
    </submittedName>
</protein>
<dbReference type="AlphaFoldDB" id="A0A239CRM8"/>
<dbReference type="Proteomes" id="UP000198304">
    <property type="component" value="Unassembled WGS sequence"/>
</dbReference>
<sequence length="43" mass="4833">MKNLQVIRGVRGYLDGDGVAMLNLEDCARGLGFTETKGDYIRW</sequence>
<evidence type="ECO:0000313" key="2">
    <source>
        <dbReference type="Proteomes" id="UP000198304"/>
    </source>
</evidence>